<accession>A0AA48RE93</accession>
<reference evidence="1" key="1">
    <citation type="submission" date="2023-07" db="EMBL/GenBank/DDBJ databases">
        <authorList>
            <person name="Pelsma A.J. K."/>
        </authorList>
    </citation>
    <scope>NUCLEOTIDE SEQUENCE</scope>
</reference>
<name>A0AA48RE93_9ZZZZ</name>
<protein>
    <recommendedName>
        <fullName evidence="2">Replication protein</fullName>
    </recommendedName>
</protein>
<dbReference type="AlphaFoldDB" id="A0AA48RE93"/>
<proteinExistence type="predicted"/>
<dbReference type="InterPro" id="IPR038128">
    <property type="entry name" value="Gamma_PGA_hydro_sf"/>
</dbReference>
<evidence type="ECO:0008006" key="2">
    <source>
        <dbReference type="Google" id="ProtNLM"/>
    </source>
</evidence>
<gene>
    <name evidence="1" type="ORF">AMST5_02143</name>
</gene>
<evidence type="ECO:0000313" key="1">
    <source>
        <dbReference type="EMBL" id="CAJ0869504.1"/>
    </source>
</evidence>
<dbReference type="Pfam" id="PF05908">
    <property type="entry name" value="Gamma_PGA_hydro"/>
    <property type="match status" value="1"/>
</dbReference>
<organism evidence="1">
    <name type="scientific">freshwater sediment metagenome</name>
    <dbReference type="NCBI Taxonomy" id="556182"/>
    <lineage>
        <taxon>unclassified sequences</taxon>
        <taxon>metagenomes</taxon>
        <taxon>ecological metagenomes</taxon>
    </lineage>
</organism>
<dbReference type="Gene3D" id="3.40.630.100">
    <property type="entry name" value="Poly-gamma-glutamate hydrolase, zinc-binding motif"/>
    <property type="match status" value="1"/>
</dbReference>
<dbReference type="EMBL" id="OY288114">
    <property type="protein sequence ID" value="CAJ0869504.1"/>
    <property type="molecule type" value="Genomic_DNA"/>
</dbReference>
<sequence>MVDRYDCFAALAAQEIEDVHYRIRIAARPSPIAVLAPHGGLIEPGTSEATLAIAEDVFSFYCFESLTLRARGDGLHITSTRFDEPQALQLVRECDVAIGVHGRKNGEDEASVWVGGLHEPLRDAISAALRDGGFRAKSVGEGHPLAGRDPANICNRGRHGAGVQLELPRALRIRFASDPASRSSFAAAVRKALLGGNSWS</sequence>
<dbReference type="InterPro" id="IPR008585">
    <property type="entry name" value="Gamma_PGA_hydro"/>
</dbReference>